<feature type="compositionally biased region" description="Gly residues" evidence="2">
    <location>
        <begin position="147"/>
        <end position="156"/>
    </location>
</feature>
<comment type="caution">
    <text evidence="4">The sequence shown here is derived from an EMBL/GenBank/DDBJ whole genome shotgun (WGS) entry which is preliminary data.</text>
</comment>
<feature type="domain" description="Histidine kinase/HSP90-like ATPase" evidence="3">
    <location>
        <begin position="20"/>
        <end position="128"/>
    </location>
</feature>
<dbReference type="Gene3D" id="3.30.565.10">
    <property type="entry name" value="Histidine kinase-like ATPase, C-terminal domain"/>
    <property type="match status" value="1"/>
</dbReference>
<organism evidence="4 5">
    <name type="scientific">Streptomyces sannanensis</name>
    <dbReference type="NCBI Taxonomy" id="285536"/>
    <lineage>
        <taxon>Bacteria</taxon>
        <taxon>Bacillati</taxon>
        <taxon>Actinomycetota</taxon>
        <taxon>Actinomycetes</taxon>
        <taxon>Kitasatosporales</taxon>
        <taxon>Streptomycetaceae</taxon>
        <taxon>Streptomyces</taxon>
    </lineage>
</organism>
<accession>A0ABP6SDS6</accession>
<dbReference type="PANTHER" id="PTHR35526">
    <property type="entry name" value="ANTI-SIGMA-F FACTOR RSBW-RELATED"/>
    <property type="match status" value="1"/>
</dbReference>
<dbReference type="EMBL" id="BAAAYL010000001">
    <property type="protein sequence ID" value="GAA3374325.1"/>
    <property type="molecule type" value="Genomic_DNA"/>
</dbReference>
<evidence type="ECO:0000313" key="5">
    <source>
        <dbReference type="Proteomes" id="UP001499990"/>
    </source>
</evidence>
<dbReference type="CDD" id="cd16936">
    <property type="entry name" value="HATPase_RsbW-like"/>
    <property type="match status" value="1"/>
</dbReference>
<dbReference type="RefSeq" id="WP_345039079.1">
    <property type="nucleotide sequence ID" value="NZ_BAAAYL010000001.1"/>
</dbReference>
<dbReference type="InterPro" id="IPR036890">
    <property type="entry name" value="HATPase_C_sf"/>
</dbReference>
<dbReference type="InterPro" id="IPR003594">
    <property type="entry name" value="HATPase_dom"/>
</dbReference>
<evidence type="ECO:0000256" key="2">
    <source>
        <dbReference type="SAM" id="MobiDB-lite"/>
    </source>
</evidence>
<name>A0ABP6SDS6_9ACTN</name>
<proteinExistence type="predicted"/>
<keyword evidence="1" id="KW-0808">Transferase</keyword>
<keyword evidence="1" id="KW-0723">Serine/threonine-protein kinase</keyword>
<dbReference type="Proteomes" id="UP001499990">
    <property type="component" value="Unassembled WGS sequence"/>
</dbReference>
<dbReference type="Pfam" id="PF13581">
    <property type="entry name" value="HATPase_c_2"/>
    <property type="match status" value="1"/>
</dbReference>
<reference evidence="5" key="1">
    <citation type="journal article" date="2019" name="Int. J. Syst. Evol. Microbiol.">
        <title>The Global Catalogue of Microorganisms (GCM) 10K type strain sequencing project: providing services to taxonomists for standard genome sequencing and annotation.</title>
        <authorList>
            <consortium name="The Broad Institute Genomics Platform"/>
            <consortium name="The Broad Institute Genome Sequencing Center for Infectious Disease"/>
            <person name="Wu L."/>
            <person name="Ma J."/>
        </authorList>
    </citation>
    <scope>NUCLEOTIDE SEQUENCE [LARGE SCALE GENOMIC DNA]</scope>
    <source>
        <strain evidence="5">JCM 9651</strain>
    </source>
</reference>
<keyword evidence="1" id="KW-0418">Kinase</keyword>
<evidence type="ECO:0000259" key="3">
    <source>
        <dbReference type="Pfam" id="PF13581"/>
    </source>
</evidence>
<dbReference type="PANTHER" id="PTHR35526:SF3">
    <property type="entry name" value="ANTI-SIGMA-F FACTOR RSBW"/>
    <property type="match status" value="1"/>
</dbReference>
<feature type="region of interest" description="Disordered" evidence="2">
    <location>
        <begin position="1"/>
        <end position="21"/>
    </location>
</feature>
<evidence type="ECO:0000313" key="4">
    <source>
        <dbReference type="EMBL" id="GAA3374325.1"/>
    </source>
</evidence>
<dbReference type="InterPro" id="IPR050267">
    <property type="entry name" value="Anti-sigma-factor_SerPK"/>
</dbReference>
<feature type="region of interest" description="Disordered" evidence="2">
    <location>
        <begin position="130"/>
        <end position="206"/>
    </location>
</feature>
<sequence>MNQKTAQLNSPTSHFSVQLSPTPRGARLARLLATERLHAWDLPYGVAETAAHLVAELAANAATHGRAPGRGFLLVLRTTDDGHTLRIEVTDARGDRLPITQPPSLSDESRRGLLLVEALADRWGVTHGPVPRKTVGAELDLVTPERGGQGSGGTGGLSQETKARKEPPPNPTPPARRAGSPPRVNIANWTGGEPGCVPYAHRDAQP</sequence>
<gene>
    <name evidence="4" type="ORF">GCM10020367_37780</name>
</gene>
<evidence type="ECO:0000256" key="1">
    <source>
        <dbReference type="ARBA" id="ARBA00022527"/>
    </source>
</evidence>
<keyword evidence="5" id="KW-1185">Reference proteome</keyword>
<protein>
    <recommendedName>
        <fullName evidence="3">Histidine kinase/HSP90-like ATPase domain-containing protein</fullName>
    </recommendedName>
</protein>